<comment type="caution">
    <text evidence="1">The sequence shown here is derived from an EMBL/GenBank/DDBJ whole genome shotgun (WGS) entry which is preliminary data.</text>
</comment>
<protein>
    <submittedName>
        <fullName evidence="1">Uncharacterized protein</fullName>
    </submittedName>
</protein>
<gene>
    <name evidence="1" type="ORF">M9H77_20883</name>
</gene>
<reference evidence="2" key="1">
    <citation type="journal article" date="2023" name="Nat. Plants">
        <title>Single-cell RNA sequencing provides a high-resolution roadmap for understanding the multicellular compartmentation of specialized metabolism.</title>
        <authorList>
            <person name="Sun S."/>
            <person name="Shen X."/>
            <person name="Li Y."/>
            <person name="Li Y."/>
            <person name="Wang S."/>
            <person name="Li R."/>
            <person name="Zhang H."/>
            <person name="Shen G."/>
            <person name="Guo B."/>
            <person name="Wei J."/>
            <person name="Xu J."/>
            <person name="St-Pierre B."/>
            <person name="Chen S."/>
            <person name="Sun C."/>
        </authorList>
    </citation>
    <scope>NUCLEOTIDE SEQUENCE [LARGE SCALE GENOMIC DNA]</scope>
</reference>
<dbReference type="EMBL" id="CM044705">
    <property type="protein sequence ID" value="KAI5661560.1"/>
    <property type="molecule type" value="Genomic_DNA"/>
</dbReference>
<evidence type="ECO:0000313" key="2">
    <source>
        <dbReference type="Proteomes" id="UP001060085"/>
    </source>
</evidence>
<dbReference type="Proteomes" id="UP001060085">
    <property type="component" value="Linkage Group LG05"/>
</dbReference>
<proteinExistence type="predicted"/>
<organism evidence="1 2">
    <name type="scientific">Catharanthus roseus</name>
    <name type="common">Madagascar periwinkle</name>
    <name type="synonym">Vinca rosea</name>
    <dbReference type="NCBI Taxonomy" id="4058"/>
    <lineage>
        <taxon>Eukaryota</taxon>
        <taxon>Viridiplantae</taxon>
        <taxon>Streptophyta</taxon>
        <taxon>Embryophyta</taxon>
        <taxon>Tracheophyta</taxon>
        <taxon>Spermatophyta</taxon>
        <taxon>Magnoliopsida</taxon>
        <taxon>eudicotyledons</taxon>
        <taxon>Gunneridae</taxon>
        <taxon>Pentapetalae</taxon>
        <taxon>asterids</taxon>
        <taxon>lamiids</taxon>
        <taxon>Gentianales</taxon>
        <taxon>Apocynaceae</taxon>
        <taxon>Rauvolfioideae</taxon>
        <taxon>Vinceae</taxon>
        <taxon>Catharanthinae</taxon>
        <taxon>Catharanthus</taxon>
    </lineage>
</organism>
<sequence length="211" mass="24114">MEDGESSRALMETPVAVEEKRNNDSPPTDDCCPICFGAFSVACKAPCGHWYCGGCILQYWNYGAALQPCNCPMCTRKITKLTPEASLGQHQGDEVTEILKNVRRYNRLFVGGTYGHFLKLLELPLYIKRMFHDMMNPDRPGAHLNKLRIFAMILGLLYTLSPLDFLRIGRQNVIDVFDYSAMALSVILYVFGLYHRRRRLQRVREMAAIQL</sequence>
<name>A0ACC0AMG1_CATRO</name>
<accession>A0ACC0AMG1</accession>
<evidence type="ECO:0000313" key="1">
    <source>
        <dbReference type="EMBL" id="KAI5661560.1"/>
    </source>
</evidence>
<keyword evidence="2" id="KW-1185">Reference proteome</keyword>